<keyword evidence="3" id="KW-0762">Sugar transport</keyword>
<dbReference type="InterPro" id="IPR036095">
    <property type="entry name" value="PTS_EIIB-like_sf"/>
</dbReference>
<keyword evidence="4 9" id="KW-0808">Transferase</keyword>
<dbReference type="GO" id="GO:0009401">
    <property type="term" value="P:phosphoenolpyruvate-dependent sugar phosphotransferase system"/>
    <property type="evidence" value="ECO:0007669"/>
    <property type="project" value="UniProtKB-KW"/>
</dbReference>
<dbReference type="InterPro" id="IPR013011">
    <property type="entry name" value="PTS_EIIB_2"/>
</dbReference>
<accession>A0ABD5RLR2</accession>
<dbReference type="InterPro" id="IPR003353">
    <property type="entry name" value="PTS_IIB_fruc"/>
</dbReference>
<keyword evidence="2" id="KW-0597">Phosphoprotein</keyword>
<evidence type="ECO:0000256" key="2">
    <source>
        <dbReference type="ARBA" id="ARBA00022553"/>
    </source>
</evidence>
<evidence type="ECO:0000256" key="7">
    <source>
        <dbReference type="SAM" id="MobiDB-lite"/>
    </source>
</evidence>
<comment type="caution">
    <text evidence="9">The sequence shown here is derived from an EMBL/GenBank/DDBJ whole genome shotgun (WGS) entry which is preliminary data.</text>
</comment>
<feature type="region of interest" description="Disordered" evidence="7">
    <location>
        <begin position="73"/>
        <end position="160"/>
    </location>
</feature>
<organism evidence="9 10">
    <name type="scientific">Halomarina salina</name>
    <dbReference type="NCBI Taxonomy" id="1872699"/>
    <lineage>
        <taxon>Archaea</taxon>
        <taxon>Methanobacteriati</taxon>
        <taxon>Methanobacteriota</taxon>
        <taxon>Stenosarchaea group</taxon>
        <taxon>Halobacteria</taxon>
        <taxon>Halobacteriales</taxon>
        <taxon>Natronomonadaceae</taxon>
        <taxon>Halomarina</taxon>
    </lineage>
</organism>
<dbReference type="RefSeq" id="WP_247414467.1">
    <property type="nucleotide sequence ID" value="NZ_JALLGW010000001.1"/>
</dbReference>
<evidence type="ECO:0000313" key="10">
    <source>
        <dbReference type="Proteomes" id="UP001596099"/>
    </source>
</evidence>
<dbReference type="PANTHER" id="PTHR30505">
    <property type="entry name" value="FRUCTOSE-LIKE PERMEASE"/>
    <property type="match status" value="1"/>
</dbReference>
<evidence type="ECO:0000256" key="5">
    <source>
        <dbReference type="ARBA" id="ARBA00022683"/>
    </source>
</evidence>
<evidence type="ECO:0000256" key="6">
    <source>
        <dbReference type="ARBA" id="ARBA00022777"/>
    </source>
</evidence>
<keyword evidence="10" id="KW-1185">Reference proteome</keyword>
<evidence type="ECO:0000313" key="9">
    <source>
        <dbReference type="EMBL" id="MFC5971576.1"/>
    </source>
</evidence>
<dbReference type="PROSITE" id="PS51099">
    <property type="entry name" value="PTS_EIIB_TYPE_2"/>
    <property type="match status" value="1"/>
</dbReference>
<sequence>MNFVAVTSCPTGIAHSQMAAENLEQTAERMGHDIRVEIQGAMGTEDELSSEEIASADAVIIAADTSVDRSRFERAGVPVVKGGVKEGVNDAESLVEQAEAAARGEDPESVGSADDAEPSAADSGPGTASPESNGQAGTTGESGTDRPSPDQIGGDPRKGLFARLKRLFS</sequence>
<name>A0ABD5RLR2_9EURY</name>
<dbReference type="InterPro" id="IPR050864">
    <property type="entry name" value="Bacterial_PTS_Sugar_Transport"/>
</dbReference>
<keyword evidence="1" id="KW-0813">Transport</keyword>
<dbReference type="CDD" id="cd05569">
    <property type="entry name" value="PTS_IIB_fructose"/>
    <property type="match status" value="1"/>
</dbReference>
<evidence type="ECO:0000259" key="8">
    <source>
        <dbReference type="PROSITE" id="PS51099"/>
    </source>
</evidence>
<dbReference type="InterPro" id="IPR003501">
    <property type="entry name" value="PTS_EIIB_2/3"/>
</dbReference>
<dbReference type="GO" id="GO:0016301">
    <property type="term" value="F:kinase activity"/>
    <property type="evidence" value="ECO:0007669"/>
    <property type="project" value="UniProtKB-KW"/>
</dbReference>
<keyword evidence="6" id="KW-0418">Kinase</keyword>
<dbReference type="Gene3D" id="3.40.50.2300">
    <property type="match status" value="1"/>
</dbReference>
<dbReference type="EMBL" id="JBHSQH010000001">
    <property type="protein sequence ID" value="MFC5971576.1"/>
    <property type="molecule type" value="Genomic_DNA"/>
</dbReference>
<reference evidence="9 10" key="1">
    <citation type="journal article" date="2019" name="Int. J. Syst. Evol. Microbiol.">
        <title>The Global Catalogue of Microorganisms (GCM) 10K type strain sequencing project: providing services to taxonomists for standard genome sequencing and annotation.</title>
        <authorList>
            <consortium name="The Broad Institute Genomics Platform"/>
            <consortium name="The Broad Institute Genome Sequencing Center for Infectious Disease"/>
            <person name="Wu L."/>
            <person name="Ma J."/>
        </authorList>
    </citation>
    <scope>NUCLEOTIDE SEQUENCE [LARGE SCALE GENOMIC DNA]</scope>
    <source>
        <strain evidence="9 10">CGMCC 1.12543</strain>
    </source>
</reference>
<gene>
    <name evidence="9" type="ORF">ACFPYI_09560</name>
</gene>
<dbReference type="Proteomes" id="UP001596099">
    <property type="component" value="Unassembled WGS sequence"/>
</dbReference>
<dbReference type="AlphaFoldDB" id="A0ABD5RLR2"/>
<keyword evidence="5" id="KW-0598">Phosphotransferase system</keyword>
<dbReference type="SUPFAM" id="SSF52794">
    <property type="entry name" value="PTS system IIB component-like"/>
    <property type="match status" value="1"/>
</dbReference>
<feature type="compositionally biased region" description="Polar residues" evidence="7">
    <location>
        <begin position="129"/>
        <end position="142"/>
    </location>
</feature>
<dbReference type="Pfam" id="PF02302">
    <property type="entry name" value="PTS_IIB"/>
    <property type="match status" value="1"/>
</dbReference>
<protein>
    <submittedName>
        <fullName evidence="9">PTS fructose transporter subunit IIB</fullName>
        <ecNumber evidence="9">2.7.1.202</ecNumber>
    </submittedName>
</protein>
<dbReference type="PANTHER" id="PTHR30505:SF0">
    <property type="entry name" value="FRUCTOSE-LIKE PTS SYSTEM EIIBC COMPONENT-RELATED"/>
    <property type="match status" value="1"/>
</dbReference>
<dbReference type="EC" id="2.7.1.202" evidence="9"/>
<proteinExistence type="predicted"/>
<evidence type="ECO:0000256" key="4">
    <source>
        <dbReference type="ARBA" id="ARBA00022679"/>
    </source>
</evidence>
<evidence type="ECO:0000256" key="1">
    <source>
        <dbReference type="ARBA" id="ARBA00022448"/>
    </source>
</evidence>
<evidence type="ECO:0000256" key="3">
    <source>
        <dbReference type="ARBA" id="ARBA00022597"/>
    </source>
</evidence>
<dbReference type="NCBIfam" id="TIGR00829">
    <property type="entry name" value="FRU"/>
    <property type="match status" value="1"/>
</dbReference>
<feature type="domain" description="PTS EIIB type-2" evidence="8">
    <location>
        <begin position="1"/>
        <end position="100"/>
    </location>
</feature>